<keyword evidence="1" id="KW-0812">Transmembrane</keyword>
<name>A0A401ZY35_9CHLR</name>
<protein>
    <recommendedName>
        <fullName evidence="2">Peptidase C39-like domain-containing protein</fullName>
    </recommendedName>
</protein>
<evidence type="ECO:0000256" key="1">
    <source>
        <dbReference type="SAM" id="Phobius"/>
    </source>
</evidence>
<feature type="domain" description="Peptidase C39-like" evidence="2">
    <location>
        <begin position="185"/>
        <end position="304"/>
    </location>
</feature>
<keyword evidence="4" id="KW-1185">Reference proteome</keyword>
<reference evidence="4" key="1">
    <citation type="submission" date="2018-12" db="EMBL/GenBank/DDBJ databases">
        <title>Tengunoibacter tsumagoiensis gen. nov., sp. nov., Dictyobacter kobayashii sp. nov., D. alpinus sp. nov., and D. joshuensis sp. nov. and description of Dictyobacteraceae fam. nov. within the order Ktedonobacterales isolated from Tengu-no-mugimeshi.</title>
        <authorList>
            <person name="Wang C.M."/>
            <person name="Zheng Y."/>
            <person name="Sakai Y."/>
            <person name="Toyoda A."/>
            <person name="Minakuchi Y."/>
            <person name="Abe K."/>
            <person name="Yokota A."/>
            <person name="Yabe S."/>
        </authorList>
    </citation>
    <scope>NUCLEOTIDE SEQUENCE [LARGE SCALE GENOMIC DNA]</scope>
    <source>
        <strain evidence="4">Uno3</strain>
    </source>
</reference>
<dbReference type="Proteomes" id="UP000287352">
    <property type="component" value="Unassembled WGS sequence"/>
</dbReference>
<dbReference type="InterPro" id="IPR039564">
    <property type="entry name" value="Peptidase_C39-like"/>
</dbReference>
<keyword evidence="1" id="KW-1133">Transmembrane helix</keyword>
<dbReference type="AlphaFoldDB" id="A0A401ZY35"/>
<dbReference type="EMBL" id="BIFR01000001">
    <property type="protein sequence ID" value="GCE11778.1"/>
    <property type="molecule type" value="Genomic_DNA"/>
</dbReference>
<gene>
    <name evidence="3" type="ORF">KTT_16370</name>
</gene>
<comment type="caution">
    <text evidence="3">The sequence shown here is derived from an EMBL/GenBank/DDBJ whole genome shotgun (WGS) entry which is preliminary data.</text>
</comment>
<dbReference type="RefSeq" id="WP_126579455.1">
    <property type="nucleotide sequence ID" value="NZ_BIFR01000001.1"/>
</dbReference>
<dbReference type="Gene3D" id="3.90.70.10">
    <property type="entry name" value="Cysteine proteinases"/>
    <property type="match status" value="1"/>
</dbReference>
<evidence type="ECO:0000313" key="3">
    <source>
        <dbReference type="EMBL" id="GCE11778.1"/>
    </source>
</evidence>
<dbReference type="Pfam" id="PF13529">
    <property type="entry name" value="Peptidase_C39_2"/>
    <property type="match status" value="1"/>
</dbReference>
<keyword evidence="1" id="KW-0472">Membrane</keyword>
<accession>A0A401ZY35</accession>
<dbReference type="OrthoDB" id="151281at2"/>
<evidence type="ECO:0000313" key="4">
    <source>
        <dbReference type="Proteomes" id="UP000287352"/>
    </source>
</evidence>
<proteinExistence type="predicted"/>
<organism evidence="3 4">
    <name type="scientific">Tengunoibacter tsumagoiensis</name>
    <dbReference type="NCBI Taxonomy" id="2014871"/>
    <lineage>
        <taxon>Bacteria</taxon>
        <taxon>Bacillati</taxon>
        <taxon>Chloroflexota</taxon>
        <taxon>Ktedonobacteria</taxon>
        <taxon>Ktedonobacterales</taxon>
        <taxon>Dictyobacteraceae</taxon>
        <taxon>Tengunoibacter</taxon>
    </lineage>
</organism>
<feature type="transmembrane region" description="Helical" evidence="1">
    <location>
        <begin position="107"/>
        <end position="129"/>
    </location>
</feature>
<evidence type="ECO:0000259" key="2">
    <source>
        <dbReference type="Pfam" id="PF13529"/>
    </source>
</evidence>
<sequence length="333" mass="36573">MFILLLVLFVIAVIITVAGFFLSPKQNQLEEPETISYSSPIRKDYARRTSRTSAYTQQSYVKYNALQPRRSGPFVRPKQRWQLNSSFVSLFNVRSIWEPRAGQPTPWGGILVVLVALFCIGLISMRAFLPNSGLLVSAAWNPPPDVPTVVPTAVPTLTVGQELAAHTSGASKALIRLPQMDPAQYNSNDEFDTWGMSACSAASMTEVINAYGHDYRVTDILKVESQIGEITPELGLLRPTGIDHTVAQFGFKTLTPPQHDLNGIIDIANQGHPVIVSFPPQLWSGGHLLVVRGGNDSSVYLADSSKLNMTVMARDKFLSYWGGFAVVPVPKDM</sequence>